<dbReference type="GO" id="GO:0008270">
    <property type="term" value="F:zinc ion binding"/>
    <property type="evidence" value="ECO:0007669"/>
    <property type="project" value="UniProtKB-KW"/>
</dbReference>
<evidence type="ECO:0000256" key="1">
    <source>
        <dbReference type="PROSITE-ProRule" id="PRU00047"/>
    </source>
</evidence>
<dbReference type="Proteomes" id="UP000887116">
    <property type="component" value="Unassembled WGS sequence"/>
</dbReference>
<accession>A0A8X6L5G4</accession>
<dbReference type="SMART" id="SM00343">
    <property type="entry name" value="ZnF_C2HC"/>
    <property type="match status" value="1"/>
</dbReference>
<dbReference type="InterPro" id="IPR001878">
    <property type="entry name" value="Znf_CCHC"/>
</dbReference>
<dbReference type="GO" id="GO:0071897">
    <property type="term" value="P:DNA biosynthetic process"/>
    <property type="evidence" value="ECO:0007669"/>
    <property type="project" value="UniProtKB-ARBA"/>
</dbReference>
<dbReference type="SUPFAM" id="SSF57756">
    <property type="entry name" value="Retrovirus zinc finger-like domains"/>
    <property type="match status" value="1"/>
</dbReference>
<dbReference type="OrthoDB" id="6273764at2759"/>
<dbReference type="GO" id="GO:0003676">
    <property type="term" value="F:nucleic acid binding"/>
    <property type="evidence" value="ECO:0007669"/>
    <property type="project" value="InterPro"/>
</dbReference>
<keyword evidence="1" id="KW-0863">Zinc-finger</keyword>
<keyword evidence="1" id="KW-0862">Zinc</keyword>
<feature type="domain" description="CCHC-type" evidence="3">
    <location>
        <begin position="247"/>
        <end position="263"/>
    </location>
</feature>
<keyword evidence="5" id="KW-1185">Reference proteome</keyword>
<keyword evidence="1" id="KW-0479">Metal-binding</keyword>
<gene>
    <name evidence="4" type="primary">AVEN_166473_1</name>
    <name evidence="4" type="ORF">TNCT_98301</name>
</gene>
<dbReference type="InterPro" id="IPR050951">
    <property type="entry name" value="Retrovirus_Pol_polyprotein"/>
</dbReference>
<protein>
    <submittedName>
        <fullName evidence="4">CCHC-type domain-containing protein</fullName>
    </submittedName>
</protein>
<proteinExistence type="predicted"/>
<sequence>MAFLGKGLKADLQIMATEMGVEDVLSLKVFELREAILNSKNFDEEFCREQLNTIIDERKRKEEMDLAQRKRKGEIDLAERKRKEDIEFSERKRKEDIEFAERKRLDELEQRKRKDEMDFELQKKRIELEGGGSEKEVKESGQFKIDLHKLIPKFDSKSDDINLFLVLVEKLDEYEDVSGKTKRPAVPLINKEKSYRNALPSNTRSSLHQLEGRDVRNKHGMGNCRYNNHFNDNSHQARYNQTRITPRCYTCGKEGHFSRACRDKNLNKQDSQKNKFSSPIKAQSNAVQAEDTTKNIVTAKIDASESTCNFLAENIDKLKVIKVKCLDVVLDGTVDSRAQISVVRADLVKDIECTGEGKIKLIAAFGDSEVAPLRTFNVKIDDGWHDAIPITCAVSKKLVNDMLVCQTAYEALLESIQLCSVNARQVIDVGVQMDEVKDSTVCEGPTCEESSYSVIEVSTDAVNIENEVRSNLSSDTRRPAKVVKLTRPHSCLVRMEDGNTRELHVNKLRPYISRVDHVGIIFDQDTDFGELHYAPTDKENQPNIDIELNQMPDVLNTQQKYQLRNLLQRYEDIFRNRPGKARVKGHSVTVTADCSPKRLQPYRVPIALQKEVERQINELLDMDLIEHSDSDWAHPVFQRRVKFRAKLLKDLRGRFRKEYLGLLVQKAHKTSRAFKVLLAFRQSCRADSWKGRKSTHPKAEMQQFRDHWSYPESFPFGNSICGNGRVR</sequence>
<dbReference type="Gene3D" id="3.10.10.10">
    <property type="entry name" value="HIV Type 1 Reverse Transcriptase, subunit A, domain 1"/>
    <property type="match status" value="1"/>
</dbReference>
<evidence type="ECO:0000313" key="5">
    <source>
        <dbReference type="Proteomes" id="UP000887116"/>
    </source>
</evidence>
<dbReference type="InterPro" id="IPR043502">
    <property type="entry name" value="DNA/RNA_pol_sf"/>
</dbReference>
<dbReference type="AlphaFoldDB" id="A0A8X6L5G4"/>
<comment type="caution">
    <text evidence="4">The sequence shown here is derived from an EMBL/GenBank/DDBJ whole genome shotgun (WGS) entry which is preliminary data.</text>
</comment>
<evidence type="ECO:0000256" key="2">
    <source>
        <dbReference type="SAM" id="MobiDB-lite"/>
    </source>
</evidence>
<reference evidence="4" key="1">
    <citation type="submission" date="2020-07" db="EMBL/GenBank/DDBJ databases">
        <title>Multicomponent nature underlies the extraordinary mechanical properties of spider dragline silk.</title>
        <authorList>
            <person name="Kono N."/>
            <person name="Nakamura H."/>
            <person name="Mori M."/>
            <person name="Yoshida Y."/>
            <person name="Ohtoshi R."/>
            <person name="Malay A.D."/>
            <person name="Moran D.A.P."/>
            <person name="Tomita M."/>
            <person name="Numata K."/>
            <person name="Arakawa K."/>
        </authorList>
    </citation>
    <scope>NUCLEOTIDE SEQUENCE</scope>
</reference>
<dbReference type="InterPro" id="IPR036875">
    <property type="entry name" value="Znf_CCHC_sf"/>
</dbReference>
<dbReference type="PANTHER" id="PTHR37984:SF5">
    <property type="entry name" value="PROTEIN NYNRIN-LIKE"/>
    <property type="match status" value="1"/>
</dbReference>
<organism evidence="4 5">
    <name type="scientific">Trichonephila clavata</name>
    <name type="common">Joro spider</name>
    <name type="synonym">Nephila clavata</name>
    <dbReference type="NCBI Taxonomy" id="2740835"/>
    <lineage>
        <taxon>Eukaryota</taxon>
        <taxon>Metazoa</taxon>
        <taxon>Ecdysozoa</taxon>
        <taxon>Arthropoda</taxon>
        <taxon>Chelicerata</taxon>
        <taxon>Arachnida</taxon>
        <taxon>Araneae</taxon>
        <taxon>Araneomorphae</taxon>
        <taxon>Entelegynae</taxon>
        <taxon>Araneoidea</taxon>
        <taxon>Nephilidae</taxon>
        <taxon>Trichonephila</taxon>
    </lineage>
</organism>
<dbReference type="EMBL" id="BMAO01034363">
    <property type="protein sequence ID" value="GFQ96076.1"/>
    <property type="molecule type" value="Genomic_DNA"/>
</dbReference>
<dbReference type="Pfam" id="PF00098">
    <property type="entry name" value="zf-CCHC"/>
    <property type="match status" value="1"/>
</dbReference>
<dbReference type="PANTHER" id="PTHR37984">
    <property type="entry name" value="PROTEIN CBG26694"/>
    <property type="match status" value="1"/>
</dbReference>
<feature type="compositionally biased region" description="Polar residues" evidence="2">
    <location>
        <begin position="274"/>
        <end position="287"/>
    </location>
</feature>
<feature type="region of interest" description="Disordered" evidence="2">
    <location>
        <begin position="268"/>
        <end position="287"/>
    </location>
</feature>
<dbReference type="Gene3D" id="4.10.60.10">
    <property type="entry name" value="Zinc finger, CCHC-type"/>
    <property type="match status" value="1"/>
</dbReference>
<dbReference type="SUPFAM" id="SSF56672">
    <property type="entry name" value="DNA/RNA polymerases"/>
    <property type="match status" value="1"/>
</dbReference>
<dbReference type="PROSITE" id="PS50158">
    <property type="entry name" value="ZF_CCHC"/>
    <property type="match status" value="1"/>
</dbReference>
<name>A0A8X6L5G4_TRICU</name>
<evidence type="ECO:0000259" key="3">
    <source>
        <dbReference type="PROSITE" id="PS50158"/>
    </source>
</evidence>
<evidence type="ECO:0000313" key="4">
    <source>
        <dbReference type="EMBL" id="GFQ96076.1"/>
    </source>
</evidence>